<reference evidence="2" key="1">
    <citation type="submission" date="2023-05" db="EMBL/GenBank/DDBJ databases">
        <title>Nepenthes gracilis genome sequencing.</title>
        <authorList>
            <person name="Fukushima K."/>
        </authorList>
    </citation>
    <scope>NUCLEOTIDE SEQUENCE</scope>
    <source>
        <strain evidence="2">SING2019-196</strain>
    </source>
</reference>
<feature type="region of interest" description="Disordered" evidence="1">
    <location>
        <begin position="1"/>
        <end position="137"/>
    </location>
</feature>
<name>A0AAD3T2C6_NEPGR</name>
<proteinExistence type="predicted"/>
<dbReference type="Proteomes" id="UP001279734">
    <property type="component" value="Unassembled WGS sequence"/>
</dbReference>
<evidence type="ECO:0000313" key="2">
    <source>
        <dbReference type="EMBL" id="GMH21487.1"/>
    </source>
</evidence>
<feature type="compositionally biased region" description="Basic residues" evidence="1">
    <location>
        <begin position="49"/>
        <end position="58"/>
    </location>
</feature>
<evidence type="ECO:0000313" key="3">
    <source>
        <dbReference type="Proteomes" id="UP001279734"/>
    </source>
</evidence>
<keyword evidence="3" id="KW-1185">Reference proteome</keyword>
<gene>
    <name evidence="2" type="ORF">Nepgr_023329</name>
</gene>
<evidence type="ECO:0000256" key="1">
    <source>
        <dbReference type="SAM" id="MobiDB-lite"/>
    </source>
</evidence>
<accession>A0AAD3T2C6</accession>
<dbReference type="AlphaFoldDB" id="A0AAD3T2C6"/>
<sequence length="212" mass="23542">MVNTRAQASDPARDTANPDQDHAVDVLVNGATGEVPPPYFQQLVEGGQRKKKPAKRPGKTGNNLAPTSSHVPGQNRPMERSESTSTTESPERRNPRYSRAEDHHAVQEQASRTARSTGGSSRPVTEPARNKTELSDYLNSKRSANVARTDPRVDKIWNRVFQEEERTVDLDRSPFTAEILSRPLPTKFKMPSLDLYDGAVIQLTTWITSAPI</sequence>
<feature type="compositionally biased region" description="Low complexity" evidence="1">
    <location>
        <begin position="110"/>
        <end position="122"/>
    </location>
</feature>
<organism evidence="2 3">
    <name type="scientific">Nepenthes gracilis</name>
    <name type="common">Slender pitcher plant</name>
    <dbReference type="NCBI Taxonomy" id="150966"/>
    <lineage>
        <taxon>Eukaryota</taxon>
        <taxon>Viridiplantae</taxon>
        <taxon>Streptophyta</taxon>
        <taxon>Embryophyta</taxon>
        <taxon>Tracheophyta</taxon>
        <taxon>Spermatophyta</taxon>
        <taxon>Magnoliopsida</taxon>
        <taxon>eudicotyledons</taxon>
        <taxon>Gunneridae</taxon>
        <taxon>Pentapetalae</taxon>
        <taxon>Caryophyllales</taxon>
        <taxon>Nepenthaceae</taxon>
        <taxon>Nepenthes</taxon>
    </lineage>
</organism>
<dbReference type="EMBL" id="BSYO01000023">
    <property type="protein sequence ID" value="GMH21487.1"/>
    <property type="molecule type" value="Genomic_DNA"/>
</dbReference>
<comment type="caution">
    <text evidence="2">The sequence shown here is derived from an EMBL/GenBank/DDBJ whole genome shotgun (WGS) entry which is preliminary data.</text>
</comment>
<feature type="compositionally biased region" description="Basic and acidic residues" evidence="1">
    <location>
        <begin position="89"/>
        <end position="106"/>
    </location>
</feature>
<feature type="compositionally biased region" description="Polar residues" evidence="1">
    <location>
        <begin position="60"/>
        <end position="72"/>
    </location>
</feature>
<protein>
    <submittedName>
        <fullName evidence="2">Uncharacterized protein</fullName>
    </submittedName>
</protein>